<feature type="transmembrane region" description="Helical" evidence="6">
    <location>
        <begin position="172"/>
        <end position="195"/>
    </location>
</feature>
<keyword evidence="2" id="KW-1003">Cell membrane</keyword>
<dbReference type="PANTHER" id="PTHR30250">
    <property type="entry name" value="PST FAMILY PREDICTED COLANIC ACID TRANSPORTER"/>
    <property type="match status" value="1"/>
</dbReference>
<feature type="transmembrane region" description="Helical" evidence="6">
    <location>
        <begin position="332"/>
        <end position="354"/>
    </location>
</feature>
<evidence type="ECO:0000313" key="12">
    <source>
        <dbReference type="EMBL" id="RGZ48507.1"/>
    </source>
</evidence>
<dbReference type="Pfam" id="PF01943">
    <property type="entry name" value="Polysacc_synt"/>
    <property type="match status" value="1"/>
</dbReference>
<dbReference type="EMBL" id="WCUA01000007">
    <property type="protein sequence ID" value="KAB4185891.1"/>
    <property type="molecule type" value="Genomic_DNA"/>
</dbReference>
<dbReference type="CDD" id="cd13128">
    <property type="entry name" value="MATE_Wzx_like"/>
    <property type="match status" value="1"/>
</dbReference>
<evidence type="ECO:0000313" key="10">
    <source>
        <dbReference type="EMBL" id="MDC1902114.1"/>
    </source>
</evidence>
<feature type="transmembrane region" description="Helical" evidence="6">
    <location>
        <begin position="361"/>
        <end position="383"/>
    </location>
</feature>
<reference evidence="10" key="3">
    <citation type="submission" date="2022-10" db="EMBL/GenBank/DDBJ databases">
        <title>Human gut microbiome strain richness.</title>
        <authorList>
            <person name="Chen-Liaw A."/>
        </authorList>
    </citation>
    <scope>NUCLEOTIDE SEQUENCE</scope>
    <source>
        <strain evidence="10">1001713st1_F9_1001713B170221_170320</strain>
    </source>
</reference>
<evidence type="ECO:0000313" key="11">
    <source>
        <dbReference type="EMBL" id="RGI80108.1"/>
    </source>
</evidence>
<accession>A0A374N978</accession>
<dbReference type="InterPro" id="IPR050833">
    <property type="entry name" value="Poly_Biosynth_Transport"/>
</dbReference>
<feature type="transmembrane region" description="Helical" evidence="6">
    <location>
        <begin position="421"/>
        <end position="442"/>
    </location>
</feature>
<feature type="transmembrane region" description="Helical" evidence="6">
    <location>
        <begin position="297"/>
        <end position="320"/>
    </location>
</feature>
<comment type="caution">
    <text evidence="11">The sequence shown here is derived from an EMBL/GenBank/DDBJ whole genome shotgun (WGS) entry which is preliminary data.</text>
</comment>
<evidence type="ECO:0000256" key="5">
    <source>
        <dbReference type="ARBA" id="ARBA00023136"/>
    </source>
</evidence>
<feature type="transmembrane region" description="Helical" evidence="6">
    <location>
        <begin position="88"/>
        <end position="111"/>
    </location>
</feature>
<gene>
    <name evidence="12" type="ORF">DW988_11020</name>
    <name evidence="11" type="ORF">DXD90_00840</name>
    <name evidence="9" type="ORF">GAQ34_08610</name>
    <name evidence="7" type="ORF">GAQ70_20535</name>
    <name evidence="8" type="ORF">GAQ75_21310</name>
    <name evidence="10" type="ORF">POZ10_15970</name>
</gene>
<evidence type="ECO:0000313" key="16">
    <source>
        <dbReference type="Proteomes" id="UP000441711"/>
    </source>
</evidence>
<dbReference type="PANTHER" id="PTHR30250:SF11">
    <property type="entry name" value="O-ANTIGEN TRANSPORTER-RELATED"/>
    <property type="match status" value="1"/>
</dbReference>
<keyword evidence="4 6" id="KW-1133">Transmembrane helix</keyword>
<name>A0A374N978_BACUN</name>
<evidence type="ECO:0000256" key="6">
    <source>
        <dbReference type="SAM" id="Phobius"/>
    </source>
</evidence>
<dbReference type="Proteomes" id="UP000441711">
    <property type="component" value="Unassembled WGS sequence"/>
</dbReference>
<comment type="subcellular location">
    <subcellularLocation>
        <location evidence="1">Cell membrane</location>
        <topology evidence="1">Multi-pass membrane protein</topology>
    </subcellularLocation>
</comment>
<evidence type="ECO:0000313" key="14">
    <source>
        <dbReference type="Proteomes" id="UP000283684"/>
    </source>
</evidence>
<feature type="transmembrane region" description="Helical" evidence="6">
    <location>
        <begin position="12"/>
        <end position="33"/>
    </location>
</feature>
<feature type="transmembrane region" description="Helical" evidence="6">
    <location>
        <begin position="448"/>
        <end position="466"/>
    </location>
</feature>
<feature type="transmembrane region" description="Helical" evidence="6">
    <location>
        <begin position="253"/>
        <end position="276"/>
    </location>
</feature>
<reference evidence="15 16" key="2">
    <citation type="journal article" date="2019" name="Nat. Med.">
        <title>A library of human gut bacterial isolates paired with longitudinal multiomics data enables mechanistic microbiome research.</title>
        <authorList>
            <person name="Poyet M."/>
            <person name="Groussin M."/>
            <person name="Gibbons S.M."/>
            <person name="Avila-Pacheco J."/>
            <person name="Jiang X."/>
            <person name="Kearney S.M."/>
            <person name="Perrotta A.R."/>
            <person name="Berdy B."/>
            <person name="Zhao S."/>
            <person name="Lieberman T.D."/>
            <person name="Swanson P.K."/>
            <person name="Smith M."/>
            <person name="Roesemann S."/>
            <person name="Alexander J.E."/>
            <person name="Rich S.A."/>
            <person name="Livny J."/>
            <person name="Vlamakis H."/>
            <person name="Clish C."/>
            <person name="Bullock K."/>
            <person name="Deik A."/>
            <person name="Scott J."/>
            <person name="Pierce K.A."/>
            <person name="Xavier R.J."/>
            <person name="Alm E.J."/>
        </authorList>
    </citation>
    <scope>NUCLEOTIDE SEQUENCE [LARGE SCALE GENOMIC DNA]</scope>
    <source>
        <strain evidence="9 17">BIOML-A21</strain>
        <strain evidence="7 16">BIOML-A36</strain>
        <strain evidence="8 15">BIOML-A37</strain>
    </source>
</reference>
<dbReference type="RefSeq" id="WP_055288421.1">
    <property type="nucleotide sequence ID" value="NZ_CAXSUA010000003.1"/>
</dbReference>
<dbReference type="EMBL" id="WCUQ01000017">
    <property type="protein sequence ID" value="KAB4120639.1"/>
    <property type="molecule type" value="Genomic_DNA"/>
</dbReference>
<dbReference type="Proteomes" id="UP000263754">
    <property type="component" value="Unassembled WGS sequence"/>
</dbReference>
<feature type="transmembrane region" description="Helical" evidence="6">
    <location>
        <begin position="389"/>
        <end position="409"/>
    </location>
</feature>
<evidence type="ECO:0000313" key="8">
    <source>
        <dbReference type="EMBL" id="KAB4120639.1"/>
    </source>
</evidence>
<feature type="transmembrane region" description="Helical" evidence="6">
    <location>
        <begin position="117"/>
        <end position="138"/>
    </location>
</feature>
<dbReference type="Proteomes" id="UP000442334">
    <property type="component" value="Unassembled WGS sequence"/>
</dbReference>
<evidence type="ECO:0000256" key="4">
    <source>
        <dbReference type="ARBA" id="ARBA00022989"/>
    </source>
</evidence>
<sequence length="483" mass="54028">MNSHPRSLTKNFIYSIINTVSGLLFPLFTFPYATRVLMPEGIGQVNFYNSIIAYVTLLVGMGIPTYGIREIARVRDNKEELTRVTIELLSLSVFLCIGGYLIIGGVCLWIDPIKENFPLFLILSSILFFNAIGCNWFYSGVEDFKYITFRGLIVRVIATIFLFVCVKTKDDLFLYGIYYVVSYGGSYLVNFLCLGRYLDISSVKFRHINLSRHIKPALAVFIFSLATSIYLQLDKAMLGFLADNESVGYYSAASQISHLLLLLATAIGTVMLPRASNLVKNKKYDEFRVLTQKSYQFVLLIAFPLSLGCIALSPALIQLLCGEMFANATSSLQILSPIVLIIGISNLIGMQILYPIGKINLVTISTSIGAIVNLLLNVIFIPMFREDGAAFSTLIAELSVTLILILLGRKYIPFSLITKECFYYFIASIVMFVICVSIAQFTVYPYNIFVVIGVGLFVYITILIIAKDSMIMDLINRKICNQL</sequence>
<dbReference type="Proteomes" id="UP001222603">
    <property type="component" value="Unassembled WGS sequence"/>
</dbReference>
<feature type="transmembrane region" description="Helical" evidence="6">
    <location>
        <begin position="45"/>
        <end position="67"/>
    </location>
</feature>
<evidence type="ECO:0000313" key="13">
    <source>
        <dbReference type="Proteomes" id="UP000263754"/>
    </source>
</evidence>
<dbReference type="EMBL" id="JAQNSI010000447">
    <property type="protein sequence ID" value="MDC1902114.1"/>
    <property type="molecule type" value="Genomic_DNA"/>
</dbReference>
<organism evidence="11 13">
    <name type="scientific">Bacteroides uniformis</name>
    <dbReference type="NCBI Taxonomy" id="820"/>
    <lineage>
        <taxon>Bacteria</taxon>
        <taxon>Pseudomonadati</taxon>
        <taxon>Bacteroidota</taxon>
        <taxon>Bacteroidia</taxon>
        <taxon>Bacteroidales</taxon>
        <taxon>Bacteroidaceae</taxon>
        <taxon>Bacteroides</taxon>
    </lineage>
</organism>
<dbReference type="Proteomes" id="UP000283684">
    <property type="component" value="Unassembled WGS sequence"/>
</dbReference>
<evidence type="ECO:0000256" key="3">
    <source>
        <dbReference type="ARBA" id="ARBA00022692"/>
    </source>
</evidence>
<evidence type="ECO:0000256" key="1">
    <source>
        <dbReference type="ARBA" id="ARBA00004651"/>
    </source>
</evidence>
<proteinExistence type="predicted"/>
<feature type="transmembrane region" description="Helical" evidence="6">
    <location>
        <begin position="147"/>
        <end position="166"/>
    </location>
</feature>
<evidence type="ECO:0000313" key="17">
    <source>
        <dbReference type="Proteomes" id="UP000442334"/>
    </source>
</evidence>
<dbReference type="EMBL" id="QSOF01000001">
    <property type="protein sequence ID" value="RGI80108.1"/>
    <property type="molecule type" value="Genomic_DNA"/>
</dbReference>
<keyword evidence="3 6" id="KW-0812">Transmembrane</keyword>
<dbReference type="InterPro" id="IPR002797">
    <property type="entry name" value="Polysacc_synth"/>
</dbReference>
<evidence type="ECO:0000313" key="15">
    <source>
        <dbReference type="Proteomes" id="UP000438773"/>
    </source>
</evidence>
<dbReference type="GO" id="GO:0005886">
    <property type="term" value="C:plasma membrane"/>
    <property type="evidence" value="ECO:0007669"/>
    <property type="project" value="UniProtKB-SubCell"/>
</dbReference>
<reference evidence="13 14" key="1">
    <citation type="submission" date="2018-08" db="EMBL/GenBank/DDBJ databases">
        <title>A genome reference for cultivated species of the human gut microbiota.</title>
        <authorList>
            <person name="Zou Y."/>
            <person name="Xue W."/>
            <person name="Luo G."/>
        </authorList>
    </citation>
    <scope>NUCLEOTIDE SEQUENCE [LARGE SCALE GENOMIC DNA]</scope>
    <source>
        <strain evidence="12 14">AM50-4</strain>
        <strain evidence="11 13">TM10-17</strain>
    </source>
</reference>
<evidence type="ECO:0000256" key="2">
    <source>
        <dbReference type="ARBA" id="ARBA00022475"/>
    </source>
</evidence>
<protein>
    <submittedName>
        <fullName evidence="11">Flippase</fullName>
    </submittedName>
</protein>
<evidence type="ECO:0000313" key="9">
    <source>
        <dbReference type="EMBL" id="KAB4185891.1"/>
    </source>
</evidence>
<feature type="transmembrane region" description="Helical" evidence="6">
    <location>
        <begin position="216"/>
        <end position="233"/>
    </location>
</feature>
<dbReference type="AlphaFoldDB" id="A0A374N978"/>
<dbReference type="EMBL" id="WCUP01000021">
    <property type="protein sequence ID" value="KAB4103273.1"/>
    <property type="molecule type" value="Genomic_DNA"/>
</dbReference>
<dbReference type="Proteomes" id="UP000438773">
    <property type="component" value="Unassembled WGS sequence"/>
</dbReference>
<keyword evidence="5 6" id="KW-0472">Membrane</keyword>
<evidence type="ECO:0000313" key="7">
    <source>
        <dbReference type="EMBL" id="KAB4103273.1"/>
    </source>
</evidence>
<dbReference type="EMBL" id="QSEE01000010">
    <property type="protein sequence ID" value="RGZ48507.1"/>
    <property type="molecule type" value="Genomic_DNA"/>
</dbReference>